<feature type="domain" description="Nrap protein" evidence="14">
    <location>
        <begin position="1851"/>
        <end position="1955"/>
    </location>
</feature>
<dbReference type="EC" id="6.3.2.2" evidence="3"/>
<evidence type="ECO:0000259" key="11">
    <source>
        <dbReference type="Pfam" id="PF17404"/>
    </source>
</evidence>
<dbReference type="InterPro" id="IPR035369">
    <property type="entry name" value="Nrap_D4"/>
</dbReference>
<comment type="caution">
    <text evidence="15">The sequence shown here is derived from an EMBL/GenBank/DDBJ whole genome shotgun (WGS) entry which is preliminary data.</text>
</comment>
<evidence type="ECO:0000313" key="15">
    <source>
        <dbReference type="EMBL" id="CAF1140245.1"/>
    </source>
</evidence>
<dbReference type="Pfam" id="PF17405">
    <property type="entry name" value="Nrap_D4"/>
    <property type="match status" value="1"/>
</dbReference>
<proteinExistence type="inferred from homology"/>
<dbReference type="InterPro" id="IPR035367">
    <property type="entry name" value="Nrap_D2"/>
</dbReference>
<dbReference type="GO" id="GO:0017109">
    <property type="term" value="C:glutamate-cysteine ligase complex"/>
    <property type="evidence" value="ECO:0007669"/>
    <property type="project" value="TreeGrafter"/>
</dbReference>
<evidence type="ECO:0000313" key="16">
    <source>
        <dbReference type="Proteomes" id="UP000663832"/>
    </source>
</evidence>
<dbReference type="InterPro" id="IPR035368">
    <property type="entry name" value="Nrap_D3"/>
</dbReference>
<dbReference type="GO" id="GO:0004357">
    <property type="term" value="F:glutamate-cysteine ligase activity"/>
    <property type="evidence" value="ECO:0007669"/>
    <property type="project" value="UniProtKB-EC"/>
</dbReference>
<dbReference type="SUPFAM" id="SSF55931">
    <property type="entry name" value="Glutamine synthetase/guanido kinase"/>
    <property type="match status" value="1"/>
</dbReference>
<evidence type="ECO:0000259" key="12">
    <source>
        <dbReference type="Pfam" id="PF17405"/>
    </source>
</evidence>
<dbReference type="Proteomes" id="UP000663832">
    <property type="component" value="Unassembled WGS sequence"/>
</dbReference>
<comment type="similarity">
    <text evidence="2">Belongs to the glutamate--cysteine ligase type 3 family.</text>
</comment>
<feature type="domain" description="Nrap protein" evidence="10">
    <location>
        <begin position="641"/>
        <end position="700"/>
    </location>
</feature>
<dbReference type="PANTHER" id="PTHR11164:SF0">
    <property type="entry name" value="GLUTAMATE--CYSTEINE LIGASE CATALYTIC SUBUNIT"/>
    <property type="match status" value="1"/>
</dbReference>
<dbReference type="PANTHER" id="PTHR11164">
    <property type="entry name" value="GLUTAMATE CYSTEINE LIGASE"/>
    <property type="match status" value="1"/>
</dbReference>
<dbReference type="Pfam" id="PF17404">
    <property type="entry name" value="Nrap_D3"/>
    <property type="match status" value="1"/>
</dbReference>
<dbReference type="InterPro" id="IPR004308">
    <property type="entry name" value="GCS"/>
</dbReference>
<evidence type="ECO:0000256" key="2">
    <source>
        <dbReference type="ARBA" id="ARBA00008100"/>
    </source>
</evidence>
<keyword evidence="7" id="KW-0067">ATP-binding</keyword>
<dbReference type="Pfam" id="PF17407">
    <property type="entry name" value="Nrap_D6"/>
    <property type="match status" value="1"/>
</dbReference>
<evidence type="ECO:0000259" key="10">
    <source>
        <dbReference type="Pfam" id="PF17403"/>
    </source>
</evidence>
<dbReference type="InterPro" id="IPR035370">
    <property type="entry name" value="Nrap_D5"/>
</dbReference>
<keyword evidence="4" id="KW-0436">Ligase</keyword>
<dbReference type="InterPro" id="IPR014746">
    <property type="entry name" value="Gln_synth/guanido_kin_cat_dom"/>
</dbReference>
<feature type="domain" description="Nrap protein" evidence="12">
    <location>
        <begin position="1508"/>
        <end position="1699"/>
    </location>
</feature>
<feature type="domain" description="Nrap protein" evidence="11">
    <location>
        <begin position="1375"/>
        <end position="1463"/>
    </location>
</feature>
<reference evidence="15" key="1">
    <citation type="submission" date="2021-02" db="EMBL/GenBank/DDBJ databases">
        <authorList>
            <person name="Nowell W R."/>
        </authorList>
    </citation>
    <scope>NUCLEOTIDE SEQUENCE</scope>
</reference>
<dbReference type="GO" id="GO:0006750">
    <property type="term" value="P:glutathione biosynthetic process"/>
    <property type="evidence" value="ECO:0007669"/>
    <property type="project" value="UniProtKB-UniPathway"/>
</dbReference>
<dbReference type="Gene3D" id="3.30.590.50">
    <property type="match status" value="2"/>
</dbReference>
<evidence type="ECO:0000256" key="8">
    <source>
        <dbReference type="ARBA" id="ARBA00030585"/>
    </source>
</evidence>
<evidence type="ECO:0000259" key="14">
    <source>
        <dbReference type="Pfam" id="PF17407"/>
    </source>
</evidence>
<dbReference type="GO" id="GO:0005524">
    <property type="term" value="F:ATP binding"/>
    <property type="evidence" value="ECO:0007669"/>
    <property type="project" value="UniProtKB-KW"/>
</dbReference>
<evidence type="ECO:0000256" key="5">
    <source>
        <dbReference type="ARBA" id="ARBA00022684"/>
    </source>
</evidence>
<gene>
    <name evidence="15" type="ORF">QVE165_LOCUS22436</name>
</gene>
<protein>
    <recommendedName>
        <fullName evidence="3">glutamate--cysteine ligase</fullName>
        <ecNumber evidence="3">6.3.2.2</ecNumber>
    </recommendedName>
    <alternativeName>
        <fullName evidence="9">Gamma-ECS</fullName>
    </alternativeName>
    <alternativeName>
        <fullName evidence="8">Gamma-glutamylcysteine synthetase</fullName>
    </alternativeName>
</protein>
<keyword evidence="16" id="KW-1185">Reference proteome</keyword>
<evidence type="ECO:0000256" key="9">
    <source>
        <dbReference type="ARBA" id="ARBA00032122"/>
    </source>
</evidence>
<dbReference type="InterPro" id="IPR035371">
    <property type="entry name" value="Nrap_D6"/>
</dbReference>
<dbReference type="Pfam" id="PF03074">
    <property type="entry name" value="GCS"/>
    <property type="match status" value="1"/>
</dbReference>
<accession>A0A814S4C1</accession>
<evidence type="ECO:0000256" key="6">
    <source>
        <dbReference type="ARBA" id="ARBA00022741"/>
    </source>
</evidence>
<dbReference type="Pfam" id="PF17403">
    <property type="entry name" value="Nrap_D2"/>
    <property type="match status" value="1"/>
</dbReference>
<feature type="domain" description="Nrap protein" evidence="13">
    <location>
        <begin position="1704"/>
        <end position="1847"/>
    </location>
</feature>
<name>A0A814S4C1_9BILA</name>
<evidence type="ECO:0000256" key="7">
    <source>
        <dbReference type="ARBA" id="ARBA00022840"/>
    </source>
</evidence>
<evidence type="ECO:0000256" key="3">
    <source>
        <dbReference type="ARBA" id="ARBA00012220"/>
    </source>
</evidence>
<comment type="pathway">
    <text evidence="1">Sulfur metabolism; glutathione biosynthesis; glutathione from L-cysteine and L-glutamate: step 1/2.</text>
</comment>
<dbReference type="UniPathway" id="UPA00142">
    <property type="reaction ID" value="UER00209"/>
</dbReference>
<dbReference type="SUPFAM" id="SSF101908">
    <property type="entry name" value="Putative isomerase YbhE"/>
    <property type="match status" value="1"/>
</dbReference>
<dbReference type="OrthoDB" id="10251401at2759"/>
<dbReference type="EMBL" id="CAJNOM010000148">
    <property type="protein sequence ID" value="CAF1140245.1"/>
    <property type="molecule type" value="Genomic_DNA"/>
</dbReference>
<dbReference type="Pfam" id="PF17406">
    <property type="entry name" value="Nrap_D5"/>
    <property type="match status" value="1"/>
</dbReference>
<organism evidence="15 16">
    <name type="scientific">Adineta steineri</name>
    <dbReference type="NCBI Taxonomy" id="433720"/>
    <lineage>
        <taxon>Eukaryota</taxon>
        <taxon>Metazoa</taxon>
        <taxon>Spiralia</taxon>
        <taxon>Gnathifera</taxon>
        <taxon>Rotifera</taxon>
        <taxon>Eurotatoria</taxon>
        <taxon>Bdelloidea</taxon>
        <taxon>Adinetida</taxon>
        <taxon>Adinetidae</taxon>
        <taxon>Adineta</taxon>
    </lineage>
</organism>
<evidence type="ECO:0000256" key="4">
    <source>
        <dbReference type="ARBA" id="ARBA00022598"/>
    </source>
</evidence>
<dbReference type="Gene3D" id="3.30.70.3030">
    <property type="match status" value="1"/>
</dbReference>
<dbReference type="Gene3D" id="1.10.8.960">
    <property type="match status" value="1"/>
</dbReference>
<keyword evidence="6" id="KW-0547">Nucleotide-binding</keyword>
<dbReference type="FunFam" id="3.30.590.50:FF:000002">
    <property type="entry name" value="Glutamate--cysteine ligase catalytic subunit"/>
    <property type="match status" value="1"/>
</dbReference>
<sequence length="1982" mass="231588">MGLLTEGHPLSWEETKKYAQFIREHGIEQFIHTYNKLKDRRNDCLKWGDEVEYIMVRFDHEHKKVQLVLKAHDILPTLMEPEHTNPDDCSSLWRPEYADYMIEGTPGQPYGHLPVHFNMVEANMRLRRQQGQELLGKDEYVLSTSNFPRNGCIDFTYPTHKTTPSTSASASLFFPDEVIYPEHPRFKTLTRNIRMRRQSKVAIHVPLFIDEKTPRPFVEDLSIYGDAGDAYKSEAVEDSIYLDAMGLGMGCCCLQVTFQAQSIDEARFLYDQLTPLTPIVLALTAASPIWRGYLADVDCRWNVLCAMVDDRTPEERGLEPLKNERFHIPKSRYSSVDCYISPDSAMYNDTEVIQDADCFHKLTENGIDPMLAQHVAHLFIRDTVSLFKEKIHLDDTQDTDHFENINSTNWQSMRFKPPPVNSNIGWRVEFRPSELQMTDFENAALVTFIVLLTRAIMTYNLNLLIPISNVDENMQSAQKRDAVRHEKFHFRKCLSTMKTPETPCMASVQKSFFQDNECEHRLMTINEIINGSNEFVGLLRIIQDYLSNLEVDADTRCTINQYLNLISKRAAGTLMTNAAWMRNIVTRHPAYKHDSVVSDEIAYDLLWKMTKISTGEEECPTVLPLENDFLSSKCCALTDEKIDENSFIQDECVLIDQSGLLNVFHTLTRANYNRLKHEARISLNSFNDPVIDHFQTLFMTTMKPINSMDAIIQIFSLDKHEKLLEEKSNKNQLIMDNLNNKHYLLCQQVISLLEYGLKERISLLCPLPSVTQLTKTAFFFQMENELLIKFHKISNIFHEQFYSSPIQKHNQEYLENLYEQLNQWKRQTIEQIEILIEEKRKEIKQFYDNYYLEINKQYSIINEQIKTENFSFDLDDQVEYLYIYSQLNSIEKRLHLNTTLFTKNQINETIKLHYAHYRELTTKTTILPLKEMMKDKLQTTYNNYPSLIKKPTANNNYPSLIMKPTVNNNYPSLIKKSIANTNDQHQLPKEYLFKSLTSTLSLKHTTVKKSIDNYPLEHPTYVPVLIDKTHEIHKSNQNLNKYISDSLLLSDIQQRSRPIIDDSKNFIQTYKVLLSNENNSQKLLEENRHPYTNSSHALYDLKNVNQTDPSITMFLQYESKFNCIASSTRHNELVIYNSKLNIFIILQHEPNKKICRQRSYFQWPLNLSSNLSDITYCQMNDQYLISTSDNSHLYLFNQNLLSVNDLGSLSDNQSLNRIHCYERTVYCILGDFNLVEYQLDERNLTIKRNKKIDLFSSTELLLDVTCDKNNLIVVYKHENNEIYLRNINRTILNIQFELLLDNKQQIERNFIRIESTRYDGNFIYMNSLCKYLKTIDLIYYKNGQITSVLQKNNSPTNICVLKDNRLVILYEKPYFLSWAINEPVPARTSITFGIIFSDQYDLSILKGPENGTKEAQAFRKLWSERCELRRFPDGSILESVVWDVDTAKDKRLIWMDATRYLLEIQGGISPTNIEFFYNDQLPSNLLSIPARLLPSYGTGDEQQIYLCQELVELSKQVRILNTELPLKINNIIGVDETFRYTNVFPPLPSSFLTDLHKIRSIEHDTHALIPRSTSRYAPPYSQSLLILCQLEMTNSNDLDFENLERIKHSKILYYIQLAKLLQEKFHLTCRATNDCCYIEKNHYIYRLVISYHKEIYLMESEAGKKDGLQRTIKQTNLSKQLRYNTEYLPKLHAAIYGVSQQFAHYQLVSRLFKRWLSSQLLLHQFDSINADILCCYIFLHSAPYEPPKSILSGFCRVLCLLRDYDWINEPLIINFNHELTKEQIFEMQTQFKTDRSNLPALCLMPSVAFHENNKPNIPILKRVIQLAKEALVFLETNNSDSIKFLFRPSTNSYDVIIMLDPLQCPRAYQAVDHVSTEVTYTTRKKSTDNDDHQSKSNNKLLSIVDYDPAQLFVNELRTSYNDQAEFFHDEFGGVMVCVLWKPSKNTTNGHNNNVDYVKIIDQWKLLGTGIIKEMRTFPERWC</sequence>
<evidence type="ECO:0000256" key="1">
    <source>
        <dbReference type="ARBA" id="ARBA00005006"/>
    </source>
</evidence>
<evidence type="ECO:0000259" key="13">
    <source>
        <dbReference type="Pfam" id="PF17406"/>
    </source>
</evidence>
<keyword evidence="5" id="KW-0317">Glutathione biosynthesis</keyword>